<dbReference type="PRINTS" id="PR00039">
    <property type="entry name" value="HTHLYSR"/>
</dbReference>
<organism evidence="6 7">
    <name type="scientific">Variovorax guangxiensis</name>
    <dbReference type="NCBI Taxonomy" id="1775474"/>
    <lineage>
        <taxon>Bacteria</taxon>
        <taxon>Pseudomonadati</taxon>
        <taxon>Pseudomonadota</taxon>
        <taxon>Betaproteobacteria</taxon>
        <taxon>Burkholderiales</taxon>
        <taxon>Comamonadaceae</taxon>
        <taxon>Variovorax</taxon>
    </lineage>
</organism>
<dbReference type="Proteomes" id="UP000281118">
    <property type="component" value="Unassembled WGS sequence"/>
</dbReference>
<dbReference type="InterPro" id="IPR036390">
    <property type="entry name" value="WH_DNA-bd_sf"/>
</dbReference>
<dbReference type="Pfam" id="PF00126">
    <property type="entry name" value="HTH_1"/>
    <property type="match status" value="1"/>
</dbReference>
<dbReference type="PANTHER" id="PTHR30126:SF40">
    <property type="entry name" value="HTH-TYPE TRANSCRIPTIONAL REGULATOR GLTR"/>
    <property type="match status" value="1"/>
</dbReference>
<accession>A0A433MGF9</accession>
<dbReference type="InterPro" id="IPR000847">
    <property type="entry name" value="LysR_HTH_N"/>
</dbReference>
<dbReference type="SUPFAM" id="SSF46785">
    <property type="entry name" value="Winged helix' DNA-binding domain"/>
    <property type="match status" value="1"/>
</dbReference>
<dbReference type="FunFam" id="1.10.10.10:FF:000001">
    <property type="entry name" value="LysR family transcriptional regulator"/>
    <property type="match status" value="1"/>
</dbReference>
<reference evidence="6 7" key="1">
    <citation type="submission" date="2018-12" db="EMBL/GenBank/DDBJ databases">
        <title>The genome sequences of Variovorax guangxiensis DSM 27352.</title>
        <authorList>
            <person name="Gao J."/>
            <person name="Sun J."/>
        </authorList>
    </citation>
    <scope>NUCLEOTIDE SEQUENCE [LARGE SCALE GENOMIC DNA]</scope>
    <source>
        <strain evidence="6 7">DSM 27352</strain>
    </source>
</reference>
<dbReference type="InterPro" id="IPR036388">
    <property type="entry name" value="WH-like_DNA-bd_sf"/>
</dbReference>
<gene>
    <name evidence="6" type="ORF">EJP67_08490</name>
</gene>
<keyword evidence="4" id="KW-0804">Transcription</keyword>
<dbReference type="RefSeq" id="WP_126021287.1">
    <property type="nucleotide sequence ID" value="NZ_RXFT01000003.1"/>
</dbReference>
<evidence type="ECO:0000256" key="2">
    <source>
        <dbReference type="ARBA" id="ARBA00023015"/>
    </source>
</evidence>
<feature type="domain" description="HTH lysR-type" evidence="5">
    <location>
        <begin position="1"/>
        <end position="58"/>
    </location>
</feature>
<dbReference type="Gene3D" id="1.10.10.10">
    <property type="entry name" value="Winged helix-like DNA-binding domain superfamily/Winged helix DNA-binding domain"/>
    <property type="match status" value="1"/>
</dbReference>
<proteinExistence type="inferred from homology"/>
<dbReference type="SUPFAM" id="SSF53850">
    <property type="entry name" value="Periplasmic binding protein-like II"/>
    <property type="match status" value="1"/>
</dbReference>
<dbReference type="InterPro" id="IPR005119">
    <property type="entry name" value="LysR_subst-bd"/>
</dbReference>
<protein>
    <submittedName>
        <fullName evidence="6">LysR family transcriptional regulator</fullName>
    </submittedName>
</protein>
<keyword evidence="2" id="KW-0805">Transcription regulation</keyword>
<comment type="similarity">
    <text evidence="1">Belongs to the LysR transcriptional regulatory family.</text>
</comment>
<dbReference type="Pfam" id="PF03466">
    <property type="entry name" value="LysR_substrate"/>
    <property type="match status" value="1"/>
</dbReference>
<keyword evidence="3" id="KW-0238">DNA-binding</keyword>
<dbReference type="GO" id="GO:0000976">
    <property type="term" value="F:transcription cis-regulatory region binding"/>
    <property type="evidence" value="ECO:0007669"/>
    <property type="project" value="TreeGrafter"/>
</dbReference>
<dbReference type="OrthoDB" id="9803735at2"/>
<dbReference type="PANTHER" id="PTHR30126">
    <property type="entry name" value="HTH-TYPE TRANSCRIPTIONAL REGULATOR"/>
    <property type="match status" value="1"/>
</dbReference>
<name>A0A433MGF9_9BURK</name>
<dbReference type="PROSITE" id="PS50931">
    <property type="entry name" value="HTH_LYSR"/>
    <property type="match status" value="1"/>
</dbReference>
<evidence type="ECO:0000313" key="6">
    <source>
        <dbReference type="EMBL" id="RUR67101.1"/>
    </source>
</evidence>
<dbReference type="Gene3D" id="3.40.190.290">
    <property type="match status" value="1"/>
</dbReference>
<evidence type="ECO:0000313" key="7">
    <source>
        <dbReference type="Proteomes" id="UP000281118"/>
    </source>
</evidence>
<comment type="caution">
    <text evidence="6">The sequence shown here is derived from an EMBL/GenBank/DDBJ whole genome shotgun (WGS) entry which is preliminary data.</text>
</comment>
<dbReference type="GO" id="GO:0003700">
    <property type="term" value="F:DNA-binding transcription factor activity"/>
    <property type="evidence" value="ECO:0007669"/>
    <property type="project" value="InterPro"/>
</dbReference>
<dbReference type="AlphaFoldDB" id="A0A433MGF9"/>
<evidence type="ECO:0000256" key="3">
    <source>
        <dbReference type="ARBA" id="ARBA00023125"/>
    </source>
</evidence>
<evidence type="ECO:0000256" key="4">
    <source>
        <dbReference type="ARBA" id="ARBA00023163"/>
    </source>
</evidence>
<dbReference type="EMBL" id="RXFT01000003">
    <property type="protein sequence ID" value="RUR67101.1"/>
    <property type="molecule type" value="Genomic_DNA"/>
</dbReference>
<sequence>MELYQLKTFVAIAREGSLTRAAERVFTSAPAVSAQLRALEDELGVKLFERTPRGMSLTEAGVRLLDEAERTLASAMRMRSAADQLRGAAQGVVRFGTVVDPVALRLGEVLVTLAQRHPQVALQLRQGLSYQTLSAVQRGDLDCAYVLSDAEHIEGLELHRLGAVDLVVVLPASVAEVHPGLSLDELTNLPWVGTPPSCVLRVHLEKLFAGAGREYRQGRTADDESAIRSMVASGMGAGLIRLDQAQQGERNGELAIWSGWRSHTWLCWVAPGGDRRAVAVEAVEAVKEAVMEAWA</sequence>
<dbReference type="CDD" id="cd05466">
    <property type="entry name" value="PBP2_LTTR_substrate"/>
    <property type="match status" value="1"/>
</dbReference>
<evidence type="ECO:0000256" key="1">
    <source>
        <dbReference type="ARBA" id="ARBA00009437"/>
    </source>
</evidence>
<evidence type="ECO:0000259" key="5">
    <source>
        <dbReference type="PROSITE" id="PS50931"/>
    </source>
</evidence>